<evidence type="ECO:0000256" key="6">
    <source>
        <dbReference type="ARBA" id="ARBA00022968"/>
    </source>
</evidence>
<dbReference type="Pfam" id="PF01762">
    <property type="entry name" value="Galactosyl_T"/>
    <property type="match status" value="1"/>
</dbReference>
<proteinExistence type="inferred from homology"/>
<keyword evidence="12" id="KW-1185">Reference proteome</keyword>
<feature type="transmembrane region" description="Helical" evidence="10">
    <location>
        <begin position="72"/>
        <end position="91"/>
    </location>
</feature>
<dbReference type="Gene3D" id="3.90.550.50">
    <property type="match status" value="1"/>
</dbReference>
<evidence type="ECO:0000313" key="12">
    <source>
        <dbReference type="Proteomes" id="UP000594454"/>
    </source>
</evidence>
<accession>A0A7R8UKD8</accession>
<reference evidence="11 12" key="1">
    <citation type="submission" date="2020-11" db="EMBL/GenBank/DDBJ databases">
        <authorList>
            <person name="Wallbank WR R."/>
            <person name="Pardo Diaz C."/>
            <person name="Kozak K."/>
            <person name="Martin S."/>
            <person name="Jiggins C."/>
            <person name="Moest M."/>
            <person name="Warren A I."/>
            <person name="Generalovic N T."/>
            <person name="Byers J.R.P. K."/>
            <person name="Montejo-Kovacevich G."/>
            <person name="Yen C E."/>
        </authorList>
    </citation>
    <scope>NUCLEOTIDE SEQUENCE [LARGE SCALE GENOMIC DNA]</scope>
</reference>
<dbReference type="GO" id="GO:0016758">
    <property type="term" value="F:hexosyltransferase activity"/>
    <property type="evidence" value="ECO:0007669"/>
    <property type="project" value="InterPro"/>
</dbReference>
<evidence type="ECO:0000256" key="9">
    <source>
        <dbReference type="ARBA" id="ARBA00023136"/>
    </source>
</evidence>
<dbReference type="InterPro" id="IPR002659">
    <property type="entry name" value="Glyco_trans_31"/>
</dbReference>
<sequence>MELFPAQSRPLLADYYSNTSNEDEDEYYRSENDNSVTITKGDIAGDDIVTSNGSRRNRHQFSNRRTKRYTRCVIICGALVVILLLIYIPLFSNIQSRLVPIPGWGFNTSRTVSDYVFPDRDTTLIEPRSVCHSNFFVLIVVCSAVDNFSNRQMIRETWGNVTEFNYPLFSKIHSNLAGQYLDISELNLRMYADFLNISKESNLNESSHHRNYPVRIVFLIGKSKNNDKTGNETIARLKLESEQYDDLIQEDFLDTYHNLTIKSVMLLKWVQKRCLTRVRFVMKCDDDTFVHIPNLLHILLGGTVPIYNSTLEYFDAENVNVLASKNRLTQDKDLLMGYMFCFVKPVATVGNKWYSPLYMYSGDTYPNYLSGSSYLMSVDVIPKLFNASLHTALLHLEDVYITGICAEKIHLRRRQHPLFCFDHAHNKCTYRGIVTQHYLKGDVMRDVYSATMNLTIECAPPDKYFKVKRLKKRLKNCHY</sequence>
<dbReference type="Proteomes" id="UP000594454">
    <property type="component" value="Chromosome 2"/>
</dbReference>
<keyword evidence="5 10" id="KW-0812">Transmembrane</keyword>
<keyword evidence="8 10" id="KW-0333">Golgi apparatus</keyword>
<keyword evidence="9 10" id="KW-0472">Membrane</keyword>
<comment type="subcellular location">
    <subcellularLocation>
        <location evidence="1 10">Golgi apparatus membrane</location>
        <topology evidence="1 10">Single-pass type II membrane protein</topology>
    </subcellularLocation>
</comment>
<evidence type="ECO:0000256" key="5">
    <source>
        <dbReference type="ARBA" id="ARBA00022692"/>
    </source>
</evidence>
<evidence type="ECO:0000256" key="1">
    <source>
        <dbReference type="ARBA" id="ARBA00004323"/>
    </source>
</evidence>
<keyword evidence="3 10" id="KW-0328">Glycosyltransferase</keyword>
<evidence type="ECO:0000256" key="3">
    <source>
        <dbReference type="ARBA" id="ARBA00022676"/>
    </source>
</evidence>
<dbReference type="AlphaFoldDB" id="A0A7R8UKD8"/>
<comment type="similarity">
    <text evidence="2 10">Belongs to the glycosyltransferase 31 family.</text>
</comment>
<dbReference type="GO" id="GO:0000139">
    <property type="term" value="C:Golgi membrane"/>
    <property type="evidence" value="ECO:0007669"/>
    <property type="project" value="UniProtKB-SubCell"/>
</dbReference>
<evidence type="ECO:0000256" key="4">
    <source>
        <dbReference type="ARBA" id="ARBA00022679"/>
    </source>
</evidence>
<dbReference type="EC" id="2.4.1.-" evidence="10"/>
<dbReference type="PANTHER" id="PTHR11214:SF314">
    <property type="entry name" value="HEXOSYLTRANSFERASE"/>
    <property type="match status" value="1"/>
</dbReference>
<dbReference type="FunCoup" id="A0A7R8UKD8">
    <property type="interactions" value="36"/>
</dbReference>
<dbReference type="GO" id="GO:0006493">
    <property type="term" value="P:protein O-linked glycosylation"/>
    <property type="evidence" value="ECO:0007669"/>
    <property type="project" value="TreeGrafter"/>
</dbReference>
<keyword evidence="7 10" id="KW-1133">Transmembrane helix</keyword>
<evidence type="ECO:0000313" key="11">
    <source>
        <dbReference type="EMBL" id="CAD7082475.1"/>
    </source>
</evidence>
<keyword evidence="6 10" id="KW-0735">Signal-anchor</keyword>
<dbReference type="InParanoid" id="A0A7R8UKD8"/>
<name>A0A7R8UKD8_HERIL</name>
<gene>
    <name evidence="11" type="ORF">HERILL_LOCUS5508</name>
</gene>
<organism evidence="11 12">
    <name type="scientific">Hermetia illucens</name>
    <name type="common">Black soldier fly</name>
    <dbReference type="NCBI Taxonomy" id="343691"/>
    <lineage>
        <taxon>Eukaryota</taxon>
        <taxon>Metazoa</taxon>
        <taxon>Ecdysozoa</taxon>
        <taxon>Arthropoda</taxon>
        <taxon>Hexapoda</taxon>
        <taxon>Insecta</taxon>
        <taxon>Pterygota</taxon>
        <taxon>Neoptera</taxon>
        <taxon>Endopterygota</taxon>
        <taxon>Diptera</taxon>
        <taxon>Brachycera</taxon>
        <taxon>Stratiomyomorpha</taxon>
        <taxon>Stratiomyidae</taxon>
        <taxon>Hermetiinae</taxon>
        <taxon>Hermetia</taxon>
    </lineage>
</organism>
<evidence type="ECO:0000256" key="7">
    <source>
        <dbReference type="ARBA" id="ARBA00022989"/>
    </source>
</evidence>
<evidence type="ECO:0000256" key="8">
    <source>
        <dbReference type="ARBA" id="ARBA00023034"/>
    </source>
</evidence>
<keyword evidence="4" id="KW-0808">Transferase</keyword>
<evidence type="ECO:0000256" key="10">
    <source>
        <dbReference type="RuleBase" id="RU363063"/>
    </source>
</evidence>
<dbReference type="PANTHER" id="PTHR11214">
    <property type="entry name" value="BETA-1,3-N-ACETYLGLUCOSAMINYLTRANSFERASE"/>
    <property type="match status" value="1"/>
</dbReference>
<evidence type="ECO:0000256" key="2">
    <source>
        <dbReference type="ARBA" id="ARBA00008661"/>
    </source>
</evidence>
<dbReference type="EMBL" id="LR899010">
    <property type="protein sequence ID" value="CAD7082475.1"/>
    <property type="molecule type" value="Genomic_DNA"/>
</dbReference>
<protein>
    <recommendedName>
        <fullName evidence="10">Hexosyltransferase</fullName>
        <ecNumber evidence="10">2.4.1.-</ecNumber>
    </recommendedName>
</protein>
<dbReference type="OrthoDB" id="5512589at2759"/>